<feature type="region of interest" description="Disordered" evidence="1">
    <location>
        <begin position="1"/>
        <end position="39"/>
    </location>
</feature>
<dbReference type="Proteomes" id="UP000244005">
    <property type="component" value="Unassembled WGS sequence"/>
</dbReference>
<protein>
    <submittedName>
        <fullName evidence="2">Uncharacterized protein</fullName>
    </submittedName>
</protein>
<reference evidence="3" key="1">
    <citation type="journal article" date="2017" name="Cell">
        <title>Insights into land plant evolution garnered from the Marchantia polymorpha genome.</title>
        <authorList>
            <person name="Bowman J.L."/>
            <person name="Kohchi T."/>
            <person name="Yamato K.T."/>
            <person name="Jenkins J."/>
            <person name="Shu S."/>
            <person name="Ishizaki K."/>
            <person name="Yamaoka S."/>
            <person name="Nishihama R."/>
            <person name="Nakamura Y."/>
            <person name="Berger F."/>
            <person name="Adam C."/>
            <person name="Aki S.S."/>
            <person name="Althoff F."/>
            <person name="Araki T."/>
            <person name="Arteaga-Vazquez M.A."/>
            <person name="Balasubrmanian S."/>
            <person name="Barry K."/>
            <person name="Bauer D."/>
            <person name="Boehm C.R."/>
            <person name="Briginshaw L."/>
            <person name="Caballero-Perez J."/>
            <person name="Catarino B."/>
            <person name="Chen F."/>
            <person name="Chiyoda S."/>
            <person name="Chovatia M."/>
            <person name="Davies K.M."/>
            <person name="Delmans M."/>
            <person name="Demura T."/>
            <person name="Dierschke T."/>
            <person name="Dolan L."/>
            <person name="Dorantes-Acosta A.E."/>
            <person name="Eklund D.M."/>
            <person name="Florent S.N."/>
            <person name="Flores-Sandoval E."/>
            <person name="Fujiyama A."/>
            <person name="Fukuzawa H."/>
            <person name="Galik B."/>
            <person name="Grimanelli D."/>
            <person name="Grimwood J."/>
            <person name="Grossniklaus U."/>
            <person name="Hamada T."/>
            <person name="Haseloff J."/>
            <person name="Hetherington A.J."/>
            <person name="Higo A."/>
            <person name="Hirakawa Y."/>
            <person name="Hundley H.N."/>
            <person name="Ikeda Y."/>
            <person name="Inoue K."/>
            <person name="Inoue S.I."/>
            <person name="Ishida S."/>
            <person name="Jia Q."/>
            <person name="Kakita M."/>
            <person name="Kanazawa T."/>
            <person name="Kawai Y."/>
            <person name="Kawashima T."/>
            <person name="Kennedy M."/>
            <person name="Kinose K."/>
            <person name="Kinoshita T."/>
            <person name="Kohara Y."/>
            <person name="Koide E."/>
            <person name="Komatsu K."/>
            <person name="Kopischke S."/>
            <person name="Kubo M."/>
            <person name="Kyozuka J."/>
            <person name="Lagercrantz U."/>
            <person name="Lin S.S."/>
            <person name="Lindquist E."/>
            <person name="Lipzen A.M."/>
            <person name="Lu C.W."/>
            <person name="De Luna E."/>
            <person name="Martienssen R.A."/>
            <person name="Minamino N."/>
            <person name="Mizutani M."/>
            <person name="Mizutani M."/>
            <person name="Mochizuki N."/>
            <person name="Monte I."/>
            <person name="Mosher R."/>
            <person name="Nagasaki H."/>
            <person name="Nakagami H."/>
            <person name="Naramoto S."/>
            <person name="Nishitani K."/>
            <person name="Ohtani M."/>
            <person name="Okamoto T."/>
            <person name="Okumura M."/>
            <person name="Phillips J."/>
            <person name="Pollak B."/>
            <person name="Reinders A."/>
            <person name="Rovekamp M."/>
            <person name="Sano R."/>
            <person name="Sawa S."/>
            <person name="Schmid M.W."/>
            <person name="Shirakawa M."/>
            <person name="Solano R."/>
            <person name="Spunde A."/>
            <person name="Suetsugu N."/>
            <person name="Sugano S."/>
            <person name="Sugiyama A."/>
            <person name="Sun R."/>
            <person name="Suzuki Y."/>
            <person name="Takenaka M."/>
            <person name="Takezawa D."/>
            <person name="Tomogane H."/>
            <person name="Tsuzuki M."/>
            <person name="Ueda T."/>
            <person name="Umeda M."/>
            <person name="Ward J.M."/>
            <person name="Watanabe Y."/>
            <person name="Yazaki K."/>
            <person name="Yokoyama R."/>
            <person name="Yoshitake Y."/>
            <person name="Yotsui I."/>
            <person name="Zachgo S."/>
            <person name="Schmutz J."/>
        </authorList>
    </citation>
    <scope>NUCLEOTIDE SEQUENCE [LARGE SCALE GENOMIC DNA]</scope>
    <source>
        <strain evidence="3">Tak-1</strain>
    </source>
</reference>
<dbReference type="AlphaFoldDB" id="A0A2R6WL60"/>
<proteinExistence type="predicted"/>
<evidence type="ECO:0000256" key="1">
    <source>
        <dbReference type="SAM" id="MobiDB-lite"/>
    </source>
</evidence>
<name>A0A2R6WL60_MARPO</name>
<evidence type="ECO:0000313" key="3">
    <source>
        <dbReference type="Proteomes" id="UP000244005"/>
    </source>
</evidence>
<accession>A0A2R6WL60</accession>
<organism evidence="2 3">
    <name type="scientific">Marchantia polymorpha</name>
    <name type="common">Common liverwort</name>
    <name type="synonym">Marchantia aquatica</name>
    <dbReference type="NCBI Taxonomy" id="3197"/>
    <lineage>
        <taxon>Eukaryota</taxon>
        <taxon>Viridiplantae</taxon>
        <taxon>Streptophyta</taxon>
        <taxon>Embryophyta</taxon>
        <taxon>Marchantiophyta</taxon>
        <taxon>Marchantiopsida</taxon>
        <taxon>Marchantiidae</taxon>
        <taxon>Marchantiales</taxon>
        <taxon>Marchantiaceae</taxon>
        <taxon>Marchantia</taxon>
    </lineage>
</organism>
<gene>
    <name evidence="2" type="ORF">MARPO_0079s0071</name>
</gene>
<feature type="compositionally biased region" description="Polar residues" evidence="1">
    <location>
        <begin position="7"/>
        <end position="39"/>
    </location>
</feature>
<dbReference type="Gramene" id="Mp8g15420.1">
    <property type="protein sequence ID" value="Mp8g15420.1.cds1"/>
    <property type="gene ID" value="Mp8g15420"/>
</dbReference>
<dbReference type="EMBL" id="KZ772751">
    <property type="protein sequence ID" value="PTQ34571.1"/>
    <property type="molecule type" value="Genomic_DNA"/>
</dbReference>
<keyword evidence="3" id="KW-1185">Reference proteome</keyword>
<sequence>MGGGYTRTFQNAQKSTGAPTQQRSLAKPQPTTRARSSYDPSFATVCCSAWIISATVLTESRNSNLSEGSELR</sequence>
<evidence type="ECO:0000313" key="2">
    <source>
        <dbReference type="EMBL" id="PTQ34571.1"/>
    </source>
</evidence>